<evidence type="ECO:0000256" key="1">
    <source>
        <dbReference type="ARBA" id="ARBA00004651"/>
    </source>
</evidence>
<keyword evidence="6" id="KW-0547">Nucleotide-binding</keyword>
<evidence type="ECO:0000256" key="3">
    <source>
        <dbReference type="ARBA" id="ARBA00022553"/>
    </source>
</evidence>
<gene>
    <name evidence="14" type="ORF">OMP38_28310</name>
</gene>
<keyword evidence="15" id="KW-1185">Reference proteome</keyword>
<keyword evidence="3" id="KW-0597">Phosphoprotein</keyword>
<reference evidence="14 15" key="1">
    <citation type="submission" date="2022-10" db="EMBL/GenBank/DDBJ databases">
        <title>Comparative genomic analysis of Cohnella hashimotonis sp. nov., isolated from the International Space Station.</title>
        <authorList>
            <person name="Simpson A."/>
            <person name="Venkateswaran K."/>
        </authorList>
    </citation>
    <scope>NUCLEOTIDE SEQUENCE [LARGE SCALE GENOMIC DNA]</scope>
    <source>
        <strain evidence="14 15">DSM 18997</strain>
    </source>
</reference>
<dbReference type="Pfam" id="PF06580">
    <property type="entry name" value="His_kinase"/>
    <property type="match status" value="1"/>
</dbReference>
<dbReference type="InterPro" id="IPR010559">
    <property type="entry name" value="Sig_transdc_His_kin_internal"/>
</dbReference>
<evidence type="ECO:0000256" key="6">
    <source>
        <dbReference type="ARBA" id="ARBA00022741"/>
    </source>
</evidence>
<evidence type="ECO:0000256" key="4">
    <source>
        <dbReference type="ARBA" id="ARBA00022679"/>
    </source>
</evidence>
<dbReference type="GO" id="GO:0005524">
    <property type="term" value="F:ATP binding"/>
    <property type="evidence" value="ECO:0007669"/>
    <property type="project" value="UniProtKB-KW"/>
</dbReference>
<evidence type="ECO:0000256" key="10">
    <source>
        <dbReference type="ARBA" id="ARBA00023012"/>
    </source>
</evidence>
<keyword evidence="10" id="KW-0902">Two-component regulatory system</keyword>
<keyword evidence="2" id="KW-1003">Cell membrane</keyword>
<keyword evidence="8" id="KW-0067">ATP-binding</keyword>
<comment type="subcellular location">
    <subcellularLocation>
        <location evidence="1">Cell membrane</location>
        <topology evidence="1">Multi-pass membrane protein</topology>
    </subcellularLocation>
</comment>
<protein>
    <submittedName>
        <fullName evidence="14">Histidine kinase</fullName>
    </submittedName>
</protein>
<comment type="caution">
    <text evidence="14">The sequence shown here is derived from an EMBL/GenBank/DDBJ whole genome shotgun (WGS) entry which is preliminary data.</text>
</comment>
<evidence type="ECO:0000256" key="2">
    <source>
        <dbReference type="ARBA" id="ARBA00022475"/>
    </source>
</evidence>
<dbReference type="InterPro" id="IPR050640">
    <property type="entry name" value="Bact_2-comp_sensor_kinase"/>
</dbReference>
<dbReference type="GO" id="GO:0000155">
    <property type="term" value="F:phosphorelay sensor kinase activity"/>
    <property type="evidence" value="ECO:0007669"/>
    <property type="project" value="InterPro"/>
</dbReference>
<feature type="domain" description="Signal transduction histidine kinase internal region" evidence="13">
    <location>
        <begin position="374"/>
        <end position="451"/>
    </location>
</feature>
<evidence type="ECO:0000256" key="5">
    <source>
        <dbReference type="ARBA" id="ARBA00022692"/>
    </source>
</evidence>
<organism evidence="14 15">
    <name type="scientific">Cohnella ginsengisoli</name>
    <dbReference type="NCBI Taxonomy" id="425004"/>
    <lineage>
        <taxon>Bacteria</taxon>
        <taxon>Bacillati</taxon>
        <taxon>Bacillota</taxon>
        <taxon>Bacilli</taxon>
        <taxon>Bacillales</taxon>
        <taxon>Paenibacillaceae</taxon>
        <taxon>Cohnella</taxon>
    </lineage>
</organism>
<dbReference type="GO" id="GO:0005886">
    <property type="term" value="C:plasma membrane"/>
    <property type="evidence" value="ECO:0007669"/>
    <property type="project" value="UniProtKB-SubCell"/>
</dbReference>
<keyword evidence="9 12" id="KW-1133">Transmembrane helix</keyword>
<dbReference type="InterPro" id="IPR036890">
    <property type="entry name" value="HATPase_C_sf"/>
</dbReference>
<evidence type="ECO:0000256" key="12">
    <source>
        <dbReference type="SAM" id="Phobius"/>
    </source>
</evidence>
<evidence type="ECO:0000256" key="11">
    <source>
        <dbReference type="ARBA" id="ARBA00023136"/>
    </source>
</evidence>
<evidence type="ECO:0000256" key="8">
    <source>
        <dbReference type="ARBA" id="ARBA00022840"/>
    </source>
</evidence>
<dbReference type="Gene3D" id="3.30.565.10">
    <property type="entry name" value="Histidine kinase-like ATPase, C-terminal domain"/>
    <property type="match status" value="1"/>
</dbReference>
<dbReference type="PANTHER" id="PTHR34220:SF11">
    <property type="entry name" value="SENSOR PROTEIN KINASE HPTS"/>
    <property type="match status" value="1"/>
</dbReference>
<keyword evidence="5 12" id="KW-0812">Transmembrane</keyword>
<evidence type="ECO:0000256" key="7">
    <source>
        <dbReference type="ARBA" id="ARBA00022777"/>
    </source>
</evidence>
<evidence type="ECO:0000313" key="15">
    <source>
        <dbReference type="Proteomes" id="UP001153387"/>
    </source>
</evidence>
<dbReference type="AlphaFoldDB" id="A0A9X4KLW4"/>
<dbReference type="Proteomes" id="UP001153387">
    <property type="component" value="Unassembled WGS sequence"/>
</dbReference>
<keyword evidence="11 12" id="KW-0472">Membrane</keyword>
<name>A0A9X4KLW4_9BACL</name>
<evidence type="ECO:0000256" key="9">
    <source>
        <dbReference type="ARBA" id="ARBA00022989"/>
    </source>
</evidence>
<accession>A0A9X4KLW4</accession>
<keyword evidence="4" id="KW-0808">Transferase</keyword>
<proteinExistence type="predicted"/>
<evidence type="ECO:0000313" key="14">
    <source>
        <dbReference type="EMBL" id="MDG0794305.1"/>
    </source>
</evidence>
<feature type="transmembrane region" description="Helical" evidence="12">
    <location>
        <begin position="14"/>
        <end position="37"/>
    </location>
</feature>
<keyword evidence="7 14" id="KW-0418">Kinase</keyword>
<evidence type="ECO:0000259" key="13">
    <source>
        <dbReference type="Pfam" id="PF06580"/>
    </source>
</evidence>
<dbReference type="RefSeq" id="WP_277568060.1">
    <property type="nucleotide sequence ID" value="NZ_JAPDHZ010000006.1"/>
</dbReference>
<dbReference type="Gene3D" id="6.10.340.10">
    <property type="match status" value="1"/>
</dbReference>
<feature type="transmembrane region" description="Helical" evidence="12">
    <location>
        <begin position="284"/>
        <end position="305"/>
    </location>
</feature>
<sequence length="576" mass="64828">MFSFFQIQIYRGKFIAFAVFAFIMGLGLSALATYVLLEQWLENAKSQSADSFYRVESALQNDSERIDAYLQRVYSNSGLVADVRYFLGNSAEGYLTVRLQNSRYDQTLVSFPEDMKAFLGNGGQNRIVQVSLHTGEQGNVVRFGSSGGTSFKFNVPNTDDLFRETIQRGFVIRKQLLDPNQISRQLGEFRFLVSSDALFADVQNNRRVASAAVSRAGDVYLAGGGDRADADLFRKAAANPSGHGFIRLGELGRAYYVAYPSKAFNYQFVSIVDLSALVRQKAGILLIVFLVIWAAMGSGLLLAAYNLREAAGFLRRIIHSIERVKSANFTPVSPARYRKNEYGMIAAELDDMTLQLNKHIQTEYLLKLKQQQTEMKALQNQINPHFLYNTLEIIRSSALSGRSDDTAEAIATLGALYREIVKNENIIPLGSELALLQKYLKIMEFKYPDRFFYQLNVDESLLSLPTVKFWMQPLAENFFVHGFDPEHEFNLLVVNGTARADAYVLEMVDNGTSISKERLAEIRRHLSLNEDSATESIGLRNVYTRLHFFHGKGFAMQIDNNEEAGVKITLTFAKEA</sequence>
<dbReference type="PANTHER" id="PTHR34220">
    <property type="entry name" value="SENSOR HISTIDINE KINASE YPDA"/>
    <property type="match status" value="1"/>
</dbReference>
<dbReference type="EMBL" id="JAPDHZ010000006">
    <property type="protein sequence ID" value="MDG0794305.1"/>
    <property type="molecule type" value="Genomic_DNA"/>
</dbReference>